<dbReference type="RefSeq" id="WP_157624907.1">
    <property type="nucleotide sequence ID" value="NZ_LGIA01000171.1"/>
</dbReference>
<protein>
    <submittedName>
        <fullName evidence="1">Uncharacterized protein</fullName>
    </submittedName>
</protein>
<evidence type="ECO:0000313" key="1">
    <source>
        <dbReference type="EMBL" id="KOH44100.1"/>
    </source>
</evidence>
<keyword evidence="2" id="KW-1185">Reference proteome</keyword>
<dbReference type="OrthoDB" id="1115578at2"/>
<sequence>MSYQEDFDAWKDQIESLPSDQVKLPNQPIDDFVASTETLAVEANEDREALAAAGMDVTLIDELRPLSGALRYCQAVWMSEYRAREEAQKEWLEQSPQAYQLRNELLHHLAFAYRHHSEALQKVMRIREGATHADMVQDLVDIALLGEKYPEPLTAINFDMALLEQSRTVSHAMSELLAASNGAAGDSSANKQMRDKAFTLLAEKARIVRDYGQYVFWKDENQKKRYYA</sequence>
<proteinExistence type="predicted"/>
<organism evidence="1 2">
    <name type="scientific">Sunxiuqinia dokdonensis</name>
    <dbReference type="NCBI Taxonomy" id="1409788"/>
    <lineage>
        <taxon>Bacteria</taxon>
        <taxon>Pseudomonadati</taxon>
        <taxon>Bacteroidota</taxon>
        <taxon>Bacteroidia</taxon>
        <taxon>Marinilabiliales</taxon>
        <taxon>Prolixibacteraceae</taxon>
        <taxon>Sunxiuqinia</taxon>
    </lineage>
</organism>
<name>A0A0L8V6J2_9BACT</name>
<comment type="caution">
    <text evidence="1">The sequence shown here is derived from an EMBL/GenBank/DDBJ whole genome shotgun (WGS) entry which is preliminary data.</text>
</comment>
<accession>A0A0L8V6J2</accession>
<dbReference type="EMBL" id="LGIA01000171">
    <property type="protein sequence ID" value="KOH44100.1"/>
    <property type="molecule type" value="Genomic_DNA"/>
</dbReference>
<dbReference type="Proteomes" id="UP000036958">
    <property type="component" value="Unassembled WGS sequence"/>
</dbReference>
<evidence type="ECO:0000313" key="2">
    <source>
        <dbReference type="Proteomes" id="UP000036958"/>
    </source>
</evidence>
<reference evidence="2" key="1">
    <citation type="submission" date="2015-07" db="EMBL/GenBank/DDBJ databases">
        <title>Genome sequencing of Sunxiuqinia dokdonensis strain SK.</title>
        <authorList>
            <person name="Ahn S."/>
            <person name="Kim B.-C."/>
        </authorList>
    </citation>
    <scope>NUCLEOTIDE SEQUENCE [LARGE SCALE GENOMIC DNA]</scope>
    <source>
        <strain evidence="2">SK</strain>
    </source>
</reference>
<dbReference type="AlphaFoldDB" id="A0A0L8V6J2"/>
<gene>
    <name evidence="1" type="ORF">NC99_30930</name>
</gene>